<proteinExistence type="predicted"/>
<reference evidence="1 2" key="1">
    <citation type="journal article" date="2010" name="Nature">
        <title>The Ectocarpus genome and the independent evolution of multicellularity in brown algae.</title>
        <authorList>
            <person name="Cock J.M."/>
            <person name="Sterck L."/>
            <person name="Rouze P."/>
            <person name="Scornet D."/>
            <person name="Allen A.E."/>
            <person name="Amoutzias G."/>
            <person name="Anthouard V."/>
            <person name="Artiguenave F."/>
            <person name="Aury J.M."/>
            <person name="Badger J.H."/>
            <person name="Beszteri B."/>
            <person name="Billiau K."/>
            <person name="Bonnet E."/>
            <person name="Bothwell J.H."/>
            <person name="Bowler C."/>
            <person name="Boyen C."/>
            <person name="Brownlee C."/>
            <person name="Carrano C.J."/>
            <person name="Charrier B."/>
            <person name="Cho G.Y."/>
            <person name="Coelho S.M."/>
            <person name="Collen J."/>
            <person name="Corre E."/>
            <person name="Da Silva C."/>
            <person name="Delage L."/>
            <person name="Delaroque N."/>
            <person name="Dittami S.M."/>
            <person name="Doulbeau S."/>
            <person name="Elias M."/>
            <person name="Farnham G."/>
            <person name="Gachon C.M."/>
            <person name="Gschloessl B."/>
            <person name="Heesch S."/>
            <person name="Jabbari K."/>
            <person name="Jubin C."/>
            <person name="Kawai H."/>
            <person name="Kimura K."/>
            <person name="Kloareg B."/>
            <person name="Kupper F.C."/>
            <person name="Lang D."/>
            <person name="Le Bail A."/>
            <person name="Leblanc C."/>
            <person name="Lerouge P."/>
            <person name="Lohr M."/>
            <person name="Lopez P.J."/>
            <person name="Martens C."/>
            <person name="Maumus F."/>
            <person name="Michel G."/>
            <person name="Miranda-Saavedra D."/>
            <person name="Morales J."/>
            <person name="Moreau H."/>
            <person name="Motomura T."/>
            <person name="Nagasato C."/>
            <person name="Napoli C.A."/>
            <person name="Nelson D.R."/>
            <person name="Nyvall-Collen P."/>
            <person name="Peters A.F."/>
            <person name="Pommier C."/>
            <person name="Potin P."/>
            <person name="Poulain J."/>
            <person name="Quesneville H."/>
            <person name="Read B."/>
            <person name="Rensing S.A."/>
            <person name="Ritter A."/>
            <person name="Rousvoal S."/>
            <person name="Samanta M."/>
            <person name="Samson G."/>
            <person name="Schroeder D.C."/>
            <person name="Segurens B."/>
            <person name="Strittmatter M."/>
            <person name="Tonon T."/>
            <person name="Tregear J.W."/>
            <person name="Valentin K."/>
            <person name="von Dassow P."/>
            <person name="Yamagishi T."/>
            <person name="Van de Peer Y."/>
            <person name="Wincker P."/>
        </authorList>
    </citation>
    <scope>NUCLEOTIDE SEQUENCE [LARGE SCALE GENOMIC DNA]</scope>
    <source>
        <strain evidence="2">Ec32 / CCAP1310/4</strain>
    </source>
</reference>
<dbReference type="Gene3D" id="3.10.450.50">
    <property type="match status" value="1"/>
</dbReference>
<dbReference type="AlphaFoldDB" id="D7FMF8"/>
<name>D7FMF8_ECTSI</name>
<dbReference type="SUPFAM" id="SSF54427">
    <property type="entry name" value="NTF2-like"/>
    <property type="match status" value="1"/>
</dbReference>
<dbReference type="Proteomes" id="UP000002630">
    <property type="component" value="Linkage Group LG03"/>
</dbReference>
<keyword evidence="2" id="KW-1185">Reference proteome</keyword>
<gene>
    <name evidence="1" type="ORF">Esi_0169_0042</name>
</gene>
<dbReference type="OMA" id="AQFRPMF"/>
<sequence>MDQSTLIQGVQFDTSLALRGKVLSLYSLDTNTDAVISEAYHRRCKFVDPIVSTRGHREVKAQFRSLRAFLRFSKAELVSSHYDVLSSTLTMDTTMVFKPKLWPFSSFRLKCFTVVVVGSDGLVRSHTDHWSVASLLETKIGWMYRAGRRLFGAVTSVLFGWLTKDSTPLVLAERVPTAPPVVEASSLNSKSD</sequence>
<dbReference type="EMBL" id="FN648209">
    <property type="protein sequence ID" value="CBJ29970.1"/>
    <property type="molecule type" value="Genomic_DNA"/>
</dbReference>
<accession>D7FMF8</accession>
<evidence type="ECO:0000313" key="1">
    <source>
        <dbReference type="EMBL" id="CBJ29970.1"/>
    </source>
</evidence>
<evidence type="ECO:0008006" key="3">
    <source>
        <dbReference type="Google" id="ProtNLM"/>
    </source>
</evidence>
<dbReference type="InParanoid" id="D7FMF8"/>
<evidence type="ECO:0000313" key="2">
    <source>
        <dbReference type="Proteomes" id="UP000002630"/>
    </source>
</evidence>
<organism evidence="1 2">
    <name type="scientific">Ectocarpus siliculosus</name>
    <name type="common">Brown alga</name>
    <name type="synonym">Conferva siliculosa</name>
    <dbReference type="NCBI Taxonomy" id="2880"/>
    <lineage>
        <taxon>Eukaryota</taxon>
        <taxon>Sar</taxon>
        <taxon>Stramenopiles</taxon>
        <taxon>Ochrophyta</taxon>
        <taxon>PX clade</taxon>
        <taxon>Phaeophyceae</taxon>
        <taxon>Ectocarpales</taxon>
        <taxon>Ectocarpaceae</taxon>
        <taxon>Ectocarpus</taxon>
    </lineage>
</organism>
<dbReference type="EMBL" id="FN649728">
    <property type="protein sequence ID" value="CBJ29970.1"/>
    <property type="molecule type" value="Genomic_DNA"/>
</dbReference>
<dbReference type="InterPro" id="IPR032710">
    <property type="entry name" value="NTF2-like_dom_sf"/>
</dbReference>
<protein>
    <recommendedName>
        <fullName evidence="3">SnoaL-like domain-containing protein</fullName>
    </recommendedName>
</protein>